<dbReference type="InterPro" id="IPR013815">
    <property type="entry name" value="ATP_grasp_subdomain_1"/>
</dbReference>
<comment type="caution">
    <text evidence="3">The sequence shown here is derived from an EMBL/GenBank/DDBJ whole genome shotgun (WGS) entry which is preliminary data.</text>
</comment>
<dbReference type="GO" id="GO:0016874">
    <property type="term" value="F:ligase activity"/>
    <property type="evidence" value="ECO:0007669"/>
    <property type="project" value="UniProtKB-KW"/>
</dbReference>
<dbReference type="Gene3D" id="3.30.1490.20">
    <property type="entry name" value="ATP-grasp fold, A domain"/>
    <property type="match status" value="1"/>
</dbReference>
<evidence type="ECO:0000313" key="3">
    <source>
        <dbReference type="EMBL" id="NYJ17876.1"/>
    </source>
</evidence>
<dbReference type="GO" id="GO:0005524">
    <property type="term" value="F:ATP binding"/>
    <property type="evidence" value="ECO:0007669"/>
    <property type="project" value="UniProtKB-UniRule"/>
</dbReference>
<dbReference type="EMBL" id="JACCFQ010000001">
    <property type="protein sequence ID" value="NYJ17876.1"/>
    <property type="molecule type" value="Genomic_DNA"/>
</dbReference>
<feature type="domain" description="ATP-grasp" evidence="2">
    <location>
        <begin position="110"/>
        <end position="158"/>
    </location>
</feature>
<reference evidence="3 4" key="1">
    <citation type="submission" date="2020-07" db="EMBL/GenBank/DDBJ databases">
        <title>Sequencing the genomes of 1000 actinobacteria strains.</title>
        <authorList>
            <person name="Klenk H.-P."/>
        </authorList>
    </citation>
    <scope>NUCLEOTIDE SEQUENCE [LARGE SCALE GENOMIC DNA]</scope>
    <source>
        <strain evidence="3 4">DSM 15664</strain>
    </source>
</reference>
<dbReference type="SUPFAM" id="SSF56059">
    <property type="entry name" value="Glutathione synthetase ATP-binding domain-like"/>
    <property type="match status" value="1"/>
</dbReference>
<keyword evidence="3" id="KW-0436">Ligase</keyword>
<organism evidence="3 4">
    <name type="scientific">Nesterenkonia sandarakina</name>
    <dbReference type="NCBI Taxonomy" id="272918"/>
    <lineage>
        <taxon>Bacteria</taxon>
        <taxon>Bacillati</taxon>
        <taxon>Actinomycetota</taxon>
        <taxon>Actinomycetes</taxon>
        <taxon>Micrococcales</taxon>
        <taxon>Micrococcaceae</taxon>
        <taxon>Nesterenkonia</taxon>
    </lineage>
</organism>
<evidence type="ECO:0000313" key="4">
    <source>
        <dbReference type="Proteomes" id="UP000560069"/>
    </source>
</evidence>
<dbReference type="RefSeq" id="WP_179442610.1">
    <property type="nucleotide sequence ID" value="NZ_BAAALK010000002.1"/>
</dbReference>
<keyword evidence="1" id="KW-0067">ATP-binding</keyword>
<accession>A0A7Z0EA44</accession>
<sequence length="381" mass="40678">MPETLTDEPALSWPAFVAASGAAGHSPLETVIADEILPRLSAVNRPTKTLDTSGIFWTPLKSRGVKGAKVSDRCRIYTREGKVIGGRDGDATSLTSDLAERILLTKSSVKQHLASAGLPVPDGRVFAAGDGDGALAYAKSLQGPAVVKPNGRTSGAGVSTEVHDESRFRAAWRSAVAAATKAEPPRPWDPASPAGESGDQILVEPHDAGLALRVFVTGESVLGAVVRLPMFVVGDGIHSLGELIEELNTWRDRHVLLRRLTPRESVMEGRLRRLELTPETILTQGQVCRLQEGPSVQRGGLSLDVTDRLDPAIRELAVEARWAIPAMFAAGIDISVPRISSSTGVVIGVNDRASQHLHLYPTFGASRNLARGIVDQFIQRA</sequence>
<dbReference type="GO" id="GO:0046872">
    <property type="term" value="F:metal ion binding"/>
    <property type="evidence" value="ECO:0007669"/>
    <property type="project" value="InterPro"/>
</dbReference>
<proteinExistence type="predicted"/>
<dbReference type="PROSITE" id="PS50975">
    <property type="entry name" value="ATP_GRASP"/>
    <property type="match status" value="1"/>
</dbReference>
<gene>
    <name evidence="3" type="ORF">HNR11_002410</name>
</gene>
<evidence type="ECO:0000259" key="2">
    <source>
        <dbReference type="PROSITE" id="PS50975"/>
    </source>
</evidence>
<dbReference type="InterPro" id="IPR011761">
    <property type="entry name" value="ATP-grasp"/>
</dbReference>
<keyword evidence="4" id="KW-1185">Reference proteome</keyword>
<dbReference type="AlphaFoldDB" id="A0A7Z0EA44"/>
<protein>
    <submittedName>
        <fullName evidence="3">D-alanine-D-alanine ligase-like ATP-grasp enzyme</fullName>
    </submittedName>
</protein>
<evidence type="ECO:0000256" key="1">
    <source>
        <dbReference type="PROSITE-ProRule" id="PRU00409"/>
    </source>
</evidence>
<keyword evidence="1" id="KW-0547">Nucleotide-binding</keyword>
<name>A0A7Z0EA44_9MICC</name>
<dbReference type="Proteomes" id="UP000560069">
    <property type="component" value="Unassembled WGS sequence"/>
</dbReference>